<protein>
    <submittedName>
        <fullName evidence="2">Uncharacterized protein</fullName>
    </submittedName>
</protein>
<organism evidence="2 3">
    <name type="scientific">Malus domestica</name>
    <name type="common">Apple</name>
    <name type="synonym">Pyrus malus</name>
    <dbReference type="NCBI Taxonomy" id="3750"/>
    <lineage>
        <taxon>Eukaryota</taxon>
        <taxon>Viridiplantae</taxon>
        <taxon>Streptophyta</taxon>
        <taxon>Embryophyta</taxon>
        <taxon>Tracheophyta</taxon>
        <taxon>Spermatophyta</taxon>
        <taxon>Magnoliopsida</taxon>
        <taxon>eudicotyledons</taxon>
        <taxon>Gunneridae</taxon>
        <taxon>Pentapetalae</taxon>
        <taxon>rosids</taxon>
        <taxon>fabids</taxon>
        <taxon>Rosales</taxon>
        <taxon>Rosaceae</taxon>
        <taxon>Amygdaloideae</taxon>
        <taxon>Maleae</taxon>
        <taxon>Malus</taxon>
    </lineage>
</organism>
<dbReference type="Proteomes" id="UP000290289">
    <property type="component" value="Chromosome 7"/>
</dbReference>
<dbReference type="AlphaFoldDB" id="A0A498JED6"/>
<evidence type="ECO:0000256" key="1">
    <source>
        <dbReference type="SAM" id="MobiDB-lite"/>
    </source>
</evidence>
<keyword evidence="3" id="KW-1185">Reference proteome</keyword>
<dbReference type="EMBL" id="RDQH01000333">
    <property type="protein sequence ID" value="RXH94058.1"/>
    <property type="molecule type" value="Genomic_DNA"/>
</dbReference>
<accession>A0A498JED6</accession>
<gene>
    <name evidence="2" type="ORF">DVH24_016125</name>
</gene>
<comment type="caution">
    <text evidence="2">The sequence shown here is derived from an EMBL/GenBank/DDBJ whole genome shotgun (WGS) entry which is preliminary data.</text>
</comment>
<sequence length="94" mass="10625">MQSSETSNDQDEAEPGDRSEELKSYAVLKNRIHDLLMFHYGDQNKNLHLLSKLDPVDEPEISRDGDRERPTGKVLQAFPEETKFLLNIGPASGN</sequence>
<proteinExistence type="predicted"/>
<reference evidence="2 3" key="1">
    <citation type="submission" date="2018-10" db="EMBL/GenBank/DDBJ databases">
        <title>A high-quality apple genome assembly.</title>
        <authorList>
            <person name="Hu J."/>
        </authorList>
    </citation>
    <scope>NUCLEOTIDE SEQUENCE [LARGE SCALE GENOMIC DNA]</scope>
    <source>
        <strain evidence="3">cv. HFTH1</strain>
        <tissue evidence="2">Young leaf</tissue>
    </source>
</reference>
<feature type="region of interest" description="Disordered" evidence="1">
    <location>
        <begin position="1"/>
        <end position="22"/>
    </location>
</feature>
<evidence type="ECO:0000313" key="3">
    <source>
        <dbReference type="Proteomes" id="UP000290289"/>
    </source>
</evidence>
<evidence type="ECO:0000313" key="2">
    <source>
        <dbReference type="EMBL" id="RXH94058.1"/>
    </source>
</evidence>
<name>A0A498JED6_MALDO</name>